<name>A0A3B0CEH0_9FLAO</name>
<dbReference type="AlphaFoldDB" id="A0A3B0CEH0"/>
<sequence length="107" mass="12023">MVAIEKNNGNGYRFILKSESGQTLLSSIPFPNESEVQKSLQTLKNLKKIPIGFERKTDNEGKFLFNIKDDTGSLIGHSELYTSEAGMENGIKNLKNRIYRLSDLGEL</sequence>
<proteinExistence type="predicted"/>
<dbReference type="EMBL" id="RBCJ01000002">
    <property type="protein sequence ID" value="RKN81426.1"/>
    <property type="molecule type" value="Genomic_DNA"/>
</dbReference>
<dbReference type="Gene3D" id="2.30.29.80">
    <property type="match status" value="1"/>
</dbReference>
<protein>
    <submittedName>
        <fullName evidence="2">DUF1508 domain-containing protein</fullName>
    </submittedName>
</protein>
<dbReference type="InterPro" id="IPR051141">
    <property type="entry name" value="UPF0339_domain"/>
</dbReference>
<keyword evidence="3" id="KW-1185">Reference proteome</keyword>
<accession>A0A3B0CEH0</accession>
<dbReference type="PANTHER" id="PTHR40606:SF1">
    <property type="entry name" value="UPF0339 PROTEIN YEGP"/>
    <property type="match status" value="1"/>
</dbReference>
<gene>
    <name evidence="2" type="ORF">D7Z94_10915</name>
</gene>
<evidence type="ECO:0000259" key="1">
    <source>
        <dbReference type="Pfam" id="PF07411"/>
    </source>
</evidence>
<evidence type="ECO:0000313" key="3">
    <source>
        <dbReference type="Proteomes" id="UP000276603"/>
    </source>
</evidence>
<dbReference type="RefSeq" id="WP_120711584.1">
    <property type="nucleotide sequence ID" value="NZ_CANMKH010000005.1"/>
</dbReference>
<feature type="domain" description="DUF1508" evidence="1">
    <location>
        <begin position="58"/>
        <end position="95"/>
    </location>
</feature>
<reference evidence="2 3" key="1">
    <citation type="submission" date="2018-10" db="EMBL/GenBank/DDBJ databases">
        <title>Ulvibacterium marinum gen. nov., sp. nov., a novel marine bacterium of the family Flavobacteriaceae, isolated from a culture of the green alga Ulva prolifera.</title>
        <authorList>
            <person name="Zhang Z."/>
        </authorList>
    </citation>
    <scope>NUCLEOTIDE SEQUENCE [LARGE SCALE GENOMIC DNA]</scope>
    <source>
        <strain evidence="2 3">CCMM003</strain>
    </source>
</reference>
<organism evidence="2 3">
    <name type="scientific">Ulvibacterium marinum</name>
    <dbReference type="NCBI Taxonomy" id="2419782"/>
    <lineage>
        <taxon>Bacteria</taxon>
        <taxon>Pseudomonadati</taxon>
        <taxon>Bacteroidota</taxon>
        <taxon>Flavobacteriia</taxon>
        <taxon>Flavobacteriales</taxon>
        <taxon>Flavobacteriaceae</taxon>
        <taxon>Ulvibacterium</taxon>
    </lineage>
</organism>
<comment type="caution">
    <text evidence="2">The sequence shown here is derived from an EMBL/GenBank/DDBJ whole genome shotgun (WGS) entry which is preliminary data.</text>
</comment>
<dbReference type="PANTHER" id="PTHR40606">
    <property type="match status" value="1"/>
</dbReference>
<dbReference type="OrthoDB" id="9802792at2"/>
<dbReference type="SUPFAM" id="SSF160113">
    <property type="entry name" value="YegP-like"/>
    <property type="match status" value="2"/>
</dbReference>
<dbReference type="Pfam" id="PF07411">
    <property type="entry name" value="DUF1508"/>
    <property type="match status" value="1"/>
</dbReference>
<evidence type="ECO:0000313" key="2">
    <source>
        <dbReference type="EMBL" id="RKN81426.1"/>
    </source>
</evidence>
<dbReference type="InterPro" id="IPR010879">
    <property type="entry name" value="DUF1508"/>
</dbReference>
<dbReference type="InterPro" id="IPR036913">
    <property type="entry name" value="YegP-like_sf"/>
</dbReference>
<dbReference type="Proteomes" id="UP000276603">
    <property type="component" value="Unassembled WGS sequence"/>
</dbReference>